<accession>A0A975S263</accession>
<evidence type="ECO:0000256" key="1">
    <source>
        <dbReference type="SAM" id="Phobius"/>
    </source>
</evidence>
<dbReference type="Pfam" id="PF09608">
    <property type="entry name" value="Alph_Pro_TM"/>
    <property type="match status" value="1"/>
</dbReference>
<dbReference type="AlphaFoldDB" id="A0A975S263"/>
<organism evidence="3 4">
    <name type="scientific">Gemmobacter fulvus</name>
    <dbReference type="NCBI Taxonomy" id="2840474"/>
    <lineage>
        <taxon>Bacteria</taxon>
        <taxon>Pseudomonadati</taxon>
        <taxon>Pseudomonadota</taxon>
        <taxon>Alphaproteobacteria</taxon>
        <taxon>Rhodobacterales</taxon>
        <taxon>Paracoccaceae</taxon>
        <taxon>Gemmobacter</taxon>
    </lineage>
</organism>
<dbReference type="Proteomes" id="UP000679352">
    <property type="component" value="Chromosome"/>
</dbReference>
<feature type="transmembrane region" description="Helical" evidence="1">
    <location>
        <begin position="232"/>
        <end position="254"/>
    </location>
</feature>
<sequence>MRGVAAIALVISGLLTAPPAFAAAEKIVAGLSQSSVSITADFDGSEILIYGAVKRDAPIPSGPPLRVIITVQGPDTALTVWRKDRRFGIWLNNAAVLIDRAPSFYAVASSGVMAESLTETEDLRHRITLPRAIRAVGIAAEADGAPLFVEALRRVRETEGRYSLREGSVSLTQETLFRADVALPAALTEGDYKVRIFLTREGQVIDALERRIWVRKAGLERFFYQSAHEQPLLYGLASLVLAALAGWGASVIFARVRW</sequence>
<proteinExistence type="predicted"/>
<dbReference type="EMBL" id="CP076361">
    <property type="protein sequence ID" value="QWK91041.1"/>
    <property type="molecule type" value="Genomic_DNA"/>
</dbReference>
<keyword evidence="1" id="KW-0812">Transmembrane</keyword>
<keyword evidence="1" id="KW-0472">Membrane</keyword>
<name>A0A975S263_9RHOB</name>
<protein>
    <submittedName>
        <fullName evidence="3">TIGR02186 family protein</fullName>
    </submittedName>
</protein>
<dbReference type="RefSeq" id="WP_215503232.1">
    <property type="nucleotide sequence ID" value="NZ_CP076361.1"/>
</dbReference>
<evidence type="ECO:0000313" key="3">
    <source>
        <dbReference type="EMBL" id="QWK91041.1"/>
    </source>
</evidence>
<feature type="chain" id="PRO_5038030417" evidence="2">
    <location>
        <begin position="23"/>
        <end position="258"/>
    </location>
</feature>
<gene>
    <name evidence="3" type="ORF">KM031_03790</name>
</gene>
<keyword evidence="1" id="KW-1133">Transmembrane helix</keyword>
<dbReference type="InterPro" id="IPR019088">
    <property type="entry name" value="CHP02186-rel_TM"/>
</dbReference>
<dbReference type="KEGG" id="gfu:KM031_03790"/>
<evidence type="ECO:0000256" key="2">
    <source>
        <dbReference type="SAM" id="SignalP"/>
    </source>
</evidence>
<keyword evidence="4" id="KW-1185">Reference proteome</keyword>
<reference evidence="3" key="1">
    <citation type="submission" date="2021-06" db="EMBL/GenBank/DDBJ databases">
        <title>Direct submission.</title>
        <authorList>
            <person name="Lee C.-S."/>
            <person name="Jin L."/>
        </authorList>
    </citation>
    <scope>NUCLEOTIDE SEQUENCE</scope>
    <source>
        <strain evidence="3">Con5</strain>
    </source>
</reference>
<feature type="signal peptide" evidence="2">
    <location>
        <begin position="1"/>
        <end position="22"/>
    </location>
</feature>
<keyword evidence="2" id="KW-0732">Signal</keyword>
<evidence type="ECO:0000313" key="4">
    <source>
        <dbReference type="Proteomes" id="UP000679352"/>
    </source>
</evidence>